<sequence>MTVGGITHSADNGGEGWDFFVSYTAVDRPWAEWISWQLEEAGYRVLVQAWDFVPGSNWQIRMHQGVEHAQRTVAILSNAYLASVYGRAEWQAAQAADPQGFGRKLLPVRVEDCPRPGLLGAVVSIDLFDHDPDQASGHLLNHVLHALTGRAKPTDPPDFPARRANTHIHAPAFPVDGPQSADASSGPTGTTMRSTARPPTNRDRDSTIPDDSPRAAGRPVTARMSRPATETAAAGTAGRDTAQPDTPKATGEAHVRVFGTPTVEAPGRQPGSDLDLLTELVVYLALHREGAQHQQLAQEITFTGTDSGDRDPVQTALERAGRWLGVDSEGRPRLAADPQGQWRLSAEVRCDWELFVAYSHRADLVGSDTEADLTTALRMVSGPLWTNIPADRYRWATTGPIARSTRAGVVDVAHRLAGLALGSGDTMTAMAANRTGLRAVPTSEVLWRDLLRTVAARGDRRGYWKQWSRRCTARSVPAARAGVAGPKPRRTRWSRRCCPGSIGKTANGAAPVPSVMGLVSASGRAL</sequence>
<dbReference type="AlphaFoldDB" id="A0A2I2KW12"/>
<evidence type="ECO:0000259" key="2">
    <source>
        <dbReference type="PROSITE" id="PS50104"/>
    </source>
</evidence>
<dbReference type="Proteomes" id="UP000234331">
    <property type="component" value="Unassembled WGS sequence"/>
</dbReference>
<gene>
    <name evidence="3" type="ORF">FRACA_380042</name>
</gene>
<dbReference type="PROSITE" id="PS50104">
    <property type="entry name" value="TIR"/>
    <property type="match status" value="1"/>
</dbReference>
<feature type="domain" description="TIR" evidence="2">
    <location>
        <begin position="15"/>
        <end position="147"/>
    </location>
</feature>
<dbReference type="Pfam" id="PF13676">
    <property type="entry name" value="TIR_2"/>
    <property type="match status" value="1"/>
</dbReference>
<dbReference type="SUPFAM" id="SSF52200">
    <property type="entry name" value="Toll/Interleukin receptor TIR domain"/>
    <property type="match status" value="1"/>
</dbReference>
<reference evidence="3 4" key="1">
    <citation type="submission" date="2017-06" db="EMBL/GenBank/DDBJ databases">
        <authorList>
            <person name="Kim H.J."/>
            <person name="Triplett B.A."/>
        </authorList>
    </citation>
    <scope>NUCLEOTIDE SEQUENCE [LARGE SCALE GENOMIC DNA]</scope>
    <source>
        <strain evidence="3">FRACA_ARgP5</strain>
    </source>
</reference>
<feature type="region of interest" description="Disordered" evidence="1">
    <location>
        <begin position="170"/>
        <end position="250"/>
    </location>
</feature>
<dbReference type="EMBL" id="FZMO01000312">
    <property type="protein sequence ID" value="SNQ49851.1"/>
    <property type="molecule type" value="Genomic_DNA"/>
</dbReference>
<feature type="compositionally biased region" description="Polar residues" evidence="1">
    <location>
        <begin position="181"/>
        <end position="198"/>
    </location>
</feature>
<dbReference type="Gene3D" id="3.40.50.10140">
    <property type="entry name" value="Toll/interleukin-1 receptor homology (TIR) domain"/>
    <property type="match status" value="1"/>
</dbReference>
<accession>A0A2I2KW12</accession>
<feature type="compositionally biased region" description="Basic and acidic residues" evidence="1">
    <location>
        <begin position="200"/>
        <end position="213"/>
    </location>
</feature>
<dbReference type="InterPro" id="IPR035897">
    <property type="entry name" value="Toll_tir_struct_dom_sf"/>
</dbReference>
<proteinExistence type="predicted"/>
<evidence type="ECO:0000313" key="3">
    <source>
        <dbReference type="EMBL" id="SNQ49851.1"/>
    </source>
</evidence>
<name>A0A2I2KW12_9ACTN</name>
<protein>
    <recommendedName>
        <fullName evidence="2">TIR domain-containing protein</fullName>
    </recommendedName>
</protein>
<evidence type="ECO:0000256" key="1">
    <source>
        <dbReference type="SAM" id="MobiDB-lite"/>
    </source>
</evidence>
<dbReference type="RefSeq" id="WP_243407802.1">
    <property type="nucleotide sequence ID" value="NZ_FZMO01000312.1"/>
</dbReference>
<feature type="compositionally biased region" description="Low complexity" evidence="1">
    <location>
        <begin position="228"/>
        <end position="241"/>
    </location>
</feature>
<dbReference type="SMART" id="SM00255">
    <property type="entry name" value="TIR"/>
    <property type="match status" value="1"/>
</dbReference>
<keyword evidence="4" id="KW-1185">Reference proteome</keyword>
<dbReference type="GO" id="GO:0007165">
    <property type="term" value="P:signal transduction"/>
    <property type="evidence" value="ECO:0007669"/>
    <property type="project" value="InterPro"/>
</dbReference>
<evidence type="ECO:0000313" key="4">
    <source>
        <dbReference type="Proteomes" id="UP000234331"/>
    </source>
</evidence>
<dbReference type="InterPro" id="IPR000157">
    <property type="entry name" value="TIR_dom"/>
</dbReference>
<organism evidence="3 4">
    <name type="scientific">Frankia canadensis</name>
    <dbReference type="NCBI Taxonomy" id="1836972"/>
    <lineage>
        <taxon>Bacteria</taxon>
        <taxon>Bacillati</taxon>
        <taxon>Actinomycetota</taxon>
        <taxon>Actinomycetes</taxon>
        <taxon>Frankiales</taxon>
        <taxon>Frankiaceae</taxon>
        <taxon>Frankia</taxon>
    </lineage>
</organism>